<keyword evidence="5" id="KW-1185">Reference proteome</keyword>
<dbReference type="Gene3D" id="3.50.50.60">
    <property type="entry name" value="FAD/NAD(P)-binding domain"/>
    <property type="match status" value="3"/>
</dbReference>
<comment type="caution">
    <text evidence="4">The sequence shown here is derived from an EMBL/GenBank/DDBJ whole genome shotgun (WGS) entry which is preliminary data.</text>
</comment>
<dbReference type="EC" id="1.14.13.-" evidence="4"/>
<dbReference type="GO" id="GO:0004497">
    <property type="term" value="F:monooxygenase activity"/>
    <property type="evidence" value="ECO:0007669"/>
    <property type="project" value="UniProtKB-KW"/>
</dbReference>
<dbReference type="InterPro" id="IPR020946">
    <property type="entry name" value="Flavin_mOase-like"/>
</dbReference>
<dbReference type="PRINTS" id="PR00368">
    <property type="entry name" value="FADPNR"/>
</dbReference>
<dbReference type="InterPro" id="IPR051209">
    <property type="entry name" value="FAD-bind_Monooxygenase_sf"/>
</dbReference>
<keyword evidence="1" id="KW-0285">Flavoprotein</keyword>
<accession>A0ABV9F2D1</accession>
<sequence>MVEVESGSQGRKLRFVIIGAGMAGVLAGIKCKERGEEFTIYEKGDKVGGTWRENHYPGLACDTPAHTYSYSFAHNPDWSSYFAPGPEIREYFQAMADRYGVSEHIVFNAEIAECRWQEGRWHIRTKDGRSDVADVIVAATGVLHHPKIADIPGLNSFAGPYFHSARWDHSVEIDGKKIGVIGTGSTGVQIVSALCKRAGKLVHFQRSPQWIMPSTNPPYSEAQRAAFRADPTLIDAERNAPEALARRARFTAAIIDKDSPELAEIEAIVAKNLQDSVADPALRAKLTPNYRAACKRMVFSGDYYRSVQESTVYIETGAIDHVEPSGIRMKDGTFHELDVIALATGFHADRFVRPMTVIGENGEDLSDFWSERPRAYFAVTVPHFPNFFLLNGPTGPVGNFSLTDIAERQWEYSDQLLNLVREGKAQAIAPSMEALLDYETRRKAAAMNTVFASGCSSWYLDSEGVPQVWPWSYPYFLDVMANPRFEDYQLIGAADDDGDDEKKSSAAG</sequence>
<keyword evidence="2" id="KW-0274">FAD</keyword>
<dbReference type="PRINTS" id="PR00469">
    <property type="entry name" value="PNDRDTASEII"/>
</dbReference>
<keyword evidence="3 4" id="KW-0560">Oxidoreductase</keyword>
<dbReference type="Proteomes" id="UP001595957">
    <property type="component" value="Unassembled WGS sequence"/>
</dbReference>
<dbReference type="PANTHER" id="PTHR42877:SF4">
    <property type="entry name" value="FAD_NAD(P)-BINDING DOMAIN-CONTAINING PROTEIN-RELATED"/>
    <property type="match status" value="1"/>
</dbReference>
<reference evidence="5" key="1">
    <citation type="journal article" date="2019" name="Int. J. Syst. Evol. Microbiol.">
        <title>The Global Catalogue of Microorganisms (GCM) 10K type strain sequencing project: providing services to taxonomists for standard genome sequencing and annotation.</title>
        <authorList>
            <consortium name="The Broad Institute Genomics Platform"/>
            <consortium name="The Broad Institute Genome Sequencing Center for Infectious Disease"/>
            <person name="Wu L."/>
            <person name="Ma J."/>
        </authorList>
    </citation>
    <scope>NUCLEOTIDE SEQUENCE [LARGE SCALE GENOMIC DNA]</scope>
    <source>
        <strain evidence="5">NBRC 103632</strain>
    </source>
</reference>
<gene>
    <name evidence="4" type="ORF">ACFO3E_16300</name>
</gene>
<dbReference type="RefSeq" id="WP_380806261.1">
    <property type="nucleotide sequence ID" value="NZ_JBHSFZ010000058.1"/>
</dbReference>
<dbReference type="EMBL" id="JBHSFZ010000058">
    <property type="protein sequence ID" value="MFC4595722.1"/>
    <property type="molecule type" value="Genomic_DNA"/>
</dbReference>
<evidence type="ECO:0000313" key="4">
    <source>
        <dbReference type="EMBL" id="MFC4595722.1"/>
    </source>
</evidence>
<evidence type="ECO:0000256" key="3">
    <source>
        <dbReference type="ARBA" id="ARBA00023002"/>
    </source>
</evidence>
<evidence type="ECO:0000313" key="5">
    <source>
        <dbReference type="Proteomes" id="UP001595957"/>
    </source>
</evidence>
<evidence type="ECO:0000256" key="2">
    <source>
        <dbReference type="ARBA" id="ARBA00022827"/>
    </source>
</evidence>
<protein>
    <submittedName>
        <fullName evidence="4">Flavin-containing monooxygenase</fullName>
        <ecNumber evidence="4">1.14.13.-</ecNumber>
    </submittedName>
</protein>
<dbReference type="SUPFAM" id="SSF51905">
    <property type="entry name" value="FAD/NAD(P)-binding domain"/>
    <property type="match status" value="2"/>
</dbReference>
<dbReference type="Pfam" id="PF00743">
    <property type="entry name" value="FMO-like"/>
    <property type="match status" value="1"/>
</dbReference>
<name>A0ABV9F2D1_9SPHN</name>
<keyword evidence="4" id="KW-0503">Monooxygenase</keyword>
<evidence type="ECO:0000256" key="1">
    <source>
        <dbReference type="ARBA" id="ARBA00022630"/>
    </source>
</evidence>
<dbReference type="InterPro" id="IPR036188">
    <property type="entry name" value="FAD/NAD-bd_sf"/>
</dbReference>
<dbReference type="PANTHER" id="PTHR42877">
    <property type="entry name" value="L-ORNITHINE N(5)-MONOOXYGENASE-RELATED"/>
    <property type="match status" value="1"/>
</dbReference>
<organism evidence="4 5">
    <name type="scientific">Sphingobium tyrosinilyticum</name>
    <dbReference type="NCBI Taxonomy" id="2715436"/>
    <lineage>
        <taxon>Bacteria</taxon>
        <taxon>Pseudomonadati</taxon>
        <taxon>Pseudomonadota</taxon>
        <taxon>Alphaproteobacteria</taxon>
        <taxon>Sphingomonadales</taxon>
        <taxon>Sphingomonadaceae</taxon>
        <taxon>Sphingobium</taxon>
    </lineage>
</organism>
<proteinExistence type="predicted"/>